<protein>
    <submittedName>
        <fullName evidence="1">Uncharacterized protein</fullName>
    </submittedName>
</protein>
<keyword evidence="2" id="KW-1185">Reference proteome</keyword>
<comment type="caution">
    <text evidence="1">The sequence shown here is derived from an EMBL/GenBank/DDBJ whole genome shotgun (WGS) entry which is preliminary data.</text>
</comment>
<organism evidence="1 2">
    <name type="scientific">Pristionchus fissidentatus</name>
    <dbReference type="NCBI Taxonomy" id="1538716"/>
    <lineage>
        <taxon>Eukaryota</taxon>
        <taxon>Metazoa</taxon>
        <taxon>Ecdysozoa</taxon>
        <taxon>Nematoda</taxon>
        <taxon>Chromadorea</taxon>
        <taxon>Rhabditida</taxon>
        <taxon>Rhabditina</taxon>
        <taxon>Diplogasteromorpha</taxon>
        <taxon>Diplogasteroidea</taxon>
        <taxon>Neodiplogasteridae</taxon>
        <taxon>Pristionchus</taxon>
    </lineage>
</organism>
<gene>
    <name evidence="1" type="ORF">PFISCL1PPCAC_25769</name>
</gene>
<proteinExistence type="predicted"/>
<feature type="non-terminal residue" evidence="1">
    <location>
        <position position="1"/>
    </location>
</feature>
<sequence>CIDSLFSFISTLKFDILVVDLMAQNDVEILLPLIAGRDLSNAELSLEWIGARSSIESVRRTLMGMPQVAQLTITWRW</sequence>
<evidence type="ECO:0000313" key="2">
    <source>
        <dbReference type="Proteomes" id="UP001432322"/>
    </source>
</evidence>
<dbReference type="Proteomes" id="UP001432322">
    <property type="component" value="Unassembled WGS sequence"/>
</dbReference>
<accession>A0AAV5WTR3</accession>
<reference evidence="1" key="1">
    <citation type="submission" date="2023-10" db="EMBL/GenBank/DDBJ databases">
        <title>Genome assembly of Pristionchus species.</title>
        <authorList>
            <person name="Yoshida K."/>
            <person name="Sommer R.J."/>
        </authorList>
    </citation>
    <scope>NUCLEOTIDE SEQUENCE</scope>
    <source>
        <strain evidence="1">RS5133</strain>
    </source>
</reference>
<evidence type="ECO:0000313" key="1">
    <source>
        <dbReference type="EMBL" id="GMT34472.1"/>
    </source>
</evidence>
<name>A0AAV5WTR3_9BILA</name>
<dbReference type="AlphaFoldDB" id="A0AAV5WTR3"/>
<dbReference type="EMBL" id="BTSY01000006">
    <property type="protein sequence ID" value="GMT34472.1"/>
    <property type="molecule type" value="Genomic_DNA"/>
</dbReference>